<dbReference type="EMBL" id="OR769222">
    <property type="protein sequence ID" value="WQJ52997.1"/>
    <property type="molecule type" value="Genomic_DNA"/>
</dbReference>
<proteinExistence type="predicted"/>
<protein>
    <submittedName>
        <fullName evidence="1">Uncharacterized protein</fullName>
    </submittedName>
</protein>
<dbReference type="Proteomes" id="UP001349343">
    <property type="component" value="Segment"/>
</dbReference>
<organism evidence="1 2">
    <name type="scientific">phage Lak_Megaphage_RVC_JS4_GC31</name>
    <dbReference type="NCBI Taxonomy" id="3109228"/>
    <lineage>
        <taxon>Viruses</taxon>
        <taxon>Duplodnaviria</taxon>
        <taxon>Heunggongvirae</taxon>
        <taxon>Uroviricota</taxon>
        <taxon>Caudoviricetes</taxon>
        <taxon>Caudoviricetes code 15 clade</taxon>
    </lineage>
</organism>
<reference evidence="1 2" key="1">
    <citation type="submission" date="2023-11" db="EMBL/GenBank/DDBJ databases">
        <authorList>
            <person name="Cook R."/>
            <person name="Crisci M."/>
            <person name="Pye H."/>
            <person name="Adriaenssens E."/>
            <person name="Santini J."/>
        </authorList>
    </citation>
    <scope>NUCLEOTIDE SEQUENCE [LARGE SCALE GENOMIC DNA]</scope>
    <source>
        <strain evidence="1">Lak_Megaphage_RVC_JS4_GC31</strain>
    </source>
</reference>
<accession>A0ABZ0Z3F2</accession>
<sequence>MIFKFNIVRNKSSNNLQIKVLIKDFNFFVSEDSPGIGQYVKVVTKEKSSDKYLFQICEIDNETVTLGLSMPIYNSYTTSPLLNNNPNYSAIIRFLNNITSFEKTTETEVKLFECRKTYV</sequence>
<keyword evidence="2" id="KW-1185">Reference proteome</keyword>
<evidence type="ECO:0000313" key="1">
    <source>
        <dbReference type="EMBL" id="WQJ52997.1"/>
    </source>
</evidence>
<name>A0ABZ0Z3F2_9CAUD</name>
<evidence type="ECO:0000313" key="2">
    <source>
        <dbReference type="Proteomes" id="UP001349343"/>
    </source>
</evidence>